<keyword evidence="2" id="KW-1185">Reference proteome</keyword>
<proteinExistence type="predicted"/>
<dbReference type="EMBL" id="JAFBCV010000001">
    <property type="protein sequence ID" value="MBM7837205.1"/>
    <property type="molecule type" value="Genomic_DNA"/>
</dbReference>
<evidence type="ECO:0000313" key="1">
    <source>
        <dbReference type="EMBL" id="MBM7837205.1"/>
    </source>
</evidence>
<name>A0ABS2SNW6_9BACI</name>
<evidence type="ECO:0000313" key="2">
    <source>
        <dbReference type="Proteomes" id="UP001179280"/>
    </source>
</evidence>
<gene>
    <name evidence="1" type="ORF">JOC54_000436</name>
</gene>
<sequence>MERSVLSWYREAGRQTTAIAGTGAYDYDKKEVKLHYDLFQSTTEYSGGLPQTKAAYVEDAWQQLQTGNNRILYLKKKTQIISACATVSEDKNSAIVIGVVTALPTANKALEQSYLFPYLRSCLPNKKHHTCFTITLLPKACMSRLA</sequence>
<protein>
    <submittedName>
        <fullName evidence="1">Uncharacterized protein</fullName>
    </submittedName>
</protein>
<organism evidence="1 2">
    <name type="scientific">Shouchella xiaoxiensis</name>
    <dbReference type="NCBI Taxonomy" id="766895"/>
    <lineage>
        <taxon>Bacteria</taxon>
        <taxon>Bacillati</taxon>
        <taxon>Bacillota</taxon>
        <taxon>Bacilli</taxon>
        <taxon>Bacillales</taxon>
        <taxon>Bacillaceae</taxon>
        <taxon>Shouchella</taxon>
    </lineage>
</organism>
<comment type="caution">
    <text evidence="1">The sequence shown here is derived from an EMBL/GenBank/DDBJ whole genome shotgun (WGS) entry which is preliminary data.</text>
</comment>
<accession>A0ABS2SNW6</accession>
<reference evidence="1" key="1">
    <citation type="submission" date="2021-01" db="EMBL/GenBank/DDBJ databases">
        <title>Genomic Encyclopedia of Type Strains, Phase IV (KMG-IV): sequencing the most valuable type-strain genomes for metagenomic binning, comparative biology and taxonomic classification.</title>
        <authorList>
            <person name="Goeker M."/>
        </authorList>
    </citation>
    <scope>NUCLEOTIDE SEQUENCE</scope>
    <source>
        <strain evidence="1">DSM 21943</strain>
    </source>
</reference>
<dbReference type="Proteomes" id="UP001179280">
    <property type="component" value="Unassembled WGS sequence"/>
</dbReference>